<sequence length="97" mass="10897">MLQLFIGAYLITQEEKYLRLAEDTGNILVERAKKANGKVFWEQAFERKVPDNITIGIGYYDGEAGIAASLLQLDSLLKGNFQAVRFVDDPFPESLVD</sequence>
<evidence type="ECO:0000313" key="1">
    <source>
        <dbReference type="EMBL" id="AWN20397.1"/>
    </source>
</evidence>
<protein>
    <submittedName>
        <fullName evidence="1">Uncharacterized protein</fullName>
    </submittedName>
</protein>
<keyword evidence="2" id="KW-1185">Reference proteome</keyword>
<reference evidence="1 2" key="1">
    <citation type="submission" date="2018-05" db="EMBL/GenBank/DDBJ databases">
        <title>Complete genome sequences of Streptococcus sobrinus.</title>
        <authorList>
            <person name="Sales M."/>
            <person name="Jensen P.A."/>
        </authorList>
    </citation>
    <scope>NUCLEOTIDE SEQUENCE [LARGE SCALE GENOMIC DNA]</scope>
    <source>
        <strain evidence="1 2">SL1</strain>
    </source>
</reference>
<gene>
    <name evidence="1" type="ORF">DK182_03140</name>
</gene>
<dbReference type="InterPro" id="IPR012341">
    <property type="entry name" value="6hp_glycosidase-like_sf"/>
</dbReference>
<accession>A0ABM6W4A7</accession>
<dbReference type="EMBL" id="CP029490">
    <property type="protein sequence ID" value="AWN20397.1"/>
    <property type="molecule type" value="Genomic_DNA"/>
</dbReference>
<proteinExistence type="predicted"/>
<name>A0ABM6W4A7_9STRE</name>
<dbReference type="Proteomes" id="UP000245369">
    <property type="component" value="Chromosome"/>
</dbReference>
<evidence type="ECO:0000313" key="2">
    <source>
        <dbReference type="Proteomes" id="UP000245369"/>
    </source>
</evidence>
<dbReference type="Gene3D" id="1.50.10.10">
    <property type="match status" value="1"/>
</dbReference>
<organism evidence="1 2">
    <name type="scientific">Streptococcus sobrinus</name>
    <dbReference type="NCBI Taxonomy" id="1310"/>
    <lineage>
        <taxon>Bacteria</taxon>
        <taxon>Bacillati</taxon>
        <taxon>Bacillota</taxon>
        <taxon>Bacilli</taxon>
        <taxon>Lactobacillales</taxon>
        <taxon>Streptococcaceae</taxon>
        <taxon>Streptococcus</taxon>
    </lineage>
</organism>